<evidence type="ECO:0000313" key="2">
    <source>
        <dbReference type="EMBL" id="OBS77313.1"/>
    </source>
</evidence>
<dbReference type="STRING" id="56216.A0A1A6HFF1"/>
<proteinExistence type="predicted"/>
<protein>
    <submittedName>
        <fullName evidence="2">Uncharacterized protein</fullName>
    </submittedName>
</protein>
<accession>A0A1A6HFF1</accession>
<organism evidence="2 3">
    <name type="scientific">Neotoma lepida</name>
    <name type="common">Desert woodrat</name>
    <dbReference type="NCBI Taxonomy" id="56216"/>
    <lineage>
        <taxon>Eukaryota</taxon>
        <taxon>Metazoa</taxon>
        <taxon>Chordata</taxon>
        <taxon>Craniata</taxon>
        <taxon>Vertebrata</taxon>
        <taxon>Euteleostomi</taxon>
        <taxon>Mammalia</taxon>
        <taxon>Eutheria</taxon>
        <taxon>Euarchontoglires</taxon>
        <taxon>Glires</taxon>
        <taxon>Rodentia</taxon>
        <taxon>Myomorpha</taxon>
        <taxon>Muroidea</taxon>
        <taxon>Cricetidae</taxon>
        <taxon>Neotominae</taxon>
        <taxon>Neotoma</taxon>
    </lineage>
</organism>
<evidence type="ECO:0000313" key="3">
    <source>
        <dbReference type="Proteomes" id="UP000092124"/>
    </source>
</evidence>
<gene>
    <name evidence="2" type="ORF">A6R68_16243</name>
</gene>
<dbReference type="OrthoDB" id="1924577at2759"/>
<name>A0A1A6HFF1_NEOLE</name>
<reference evidence="2 3" key="1">
    <citation type="submission" date="2016-06" db="EMBL/GenBank/DDBJ databases">
        <title>The Draft Genome Sequence and Annotation of the Desert Woodrat Neotoma lepida.</title>
        <authorList>
            <person name="Campbell M."/>
            <person name="Oakeson K.F."/>
            <person name="Yandell M."/>
            <person name="Halpert J.R."/>
            <person name="Dearing D."/>
        </authorList>
    </citation>
    <scope>NUCLEOTIDE SEQUENCE [LARGE SCALE GENOMIC DNA]</scope>
    <source>
        <strain evidence="2">417</strain>
        <tissue evidence="2">Liver</tissue>
    </source>
</reference>
<feature type="non-terminal residue" evidence="2">
    <location>
        <position position="94"/>
    </location>
</feature>
<dbReference type="Proteomes" id="UP000092124">
    <property type="component" value="Unassembled WGS sequence"/>
</dbReference>
<dbReference type="EMBL" id="LZPO01030507">
    <property type="protein sequence ID" value="OBS77313.1"/>
    <property type="molecule type" value="Genomic_DNA"/>
</dbReference>
<dbReference type="AlphaFoldDB" id="A0A1A6HFF1"/>
<evidence type="ECO:0000256" key="1">
    <source>
        <dbReference type="SAM" id="MobiDB-lite"/>
    </source>
</evidence>
<sequence length="94" mass="9971">MSSEIRHLLIAKDVAINKELNPKAKLPKTKPKSVSQTAAAAAHLSDGPDSGEAAVALGKSSEEPKFIDEATSVKFVEKSNGTVVNYLVLVLELK</sequence>
<keyword evidence="3" id="KW-1185">Reference proteome</keyword>
<feature type="region of interest" description="Disordered" evidence="1">
    <location>
        <begin position="24"/>
        <end position="57"/>
    </location>
</feature>
<comment type="caution">
    <text evidence="2">The sequence shown here is derived from an EMBL/GenBank/DDBJ whole genome shotgun (WGS) entry which is preliminary data.</text>
</comment>